<evidence type="ECO:0000313" key="1">
    <source>
        <dbReference type="EMBL" id="SMR61972.1"/>
    </source>
</evidence>
<proteinExistence type="predicted"/>
<organism evidence="1 2">
    <name type="scientific">Zymoseptoria tritici ST99CH_1E4</name>
    <dbReference type="NCBI Taxonomy" id="1276532"/>
    <lineage>
        <taxon>Eukaryota</taxon>
        <taxon>Fungi</taxon>
        <taxon>Dikarya</taxon>
        <taxon>Ascomycota</taxon>
        <taxon>Pezizomycotina</taxon>
        <taxon>Dothideomycetes</taxon>
        <taxon>Dothideomycetidae</taxon>
        <taxon>Mycosphaerellales</taxon>
        <taxon>Mycosphaerellaceae</taxon>
        <taxon>Zymoseptoria</taxon>
    </lineage>
</organism>
<sequence>MTQFIIQGTSLAEPKYQMQVDLASMTSMRAAIEYVEDTSSGPSVDTLILRDNSIPETYSHPLDVLHFFDEYDDAFLDTGHYALLLVLMAAANCGSFAQAFIMDTRNFQALPIARYGLHGSTTETCQRAFNRFQHLDLVLQLSESGEKDQSNETKHAERFFAAIPLEKVRSLKIVPFAGEGCTLEATDALLLSDFPSLERLEISQAAFDGFIMVRFLQSAEALQSLHLTQCDVEEVPAAFLDSQKWCEGISSGLGIADVAAEDSIFSGGECQDERARGGFFELI</sequence>
<accession>A0A2H1H874</accession>
<dbReference type="EMBL" id="LT854265">
    <property type="protein sequence ID" value="SMR61972.1"/>
    <property type="molecule type" value="Genomic_DNA"/>
</dbReference>
<dbReference type="AlphaFoldDB" id="A0A2H1H874"/>
<dbReference type="Proteomes" id="UP000245764">
    <property type="component" value="Chromosome 13"/>
</dbReference>
<gene>
    <name evidence="1" type="ORF">ZT1E4_G11285</name>
</gene>
<reference evidence="2" key="1">
    <citation type="submission" date="2017-05" db="EMBL/GenBank/DDBJ databases">
        <authorList>
            <person name="Song R."/>
            <person name="Chenine A.L."/>
            <person name="Ruprecht R.M."/>
        </authorList>
    </citation>
    <scope>NUCLEOTIDE SEQUENCE [LARGE SCALE GENOMIC DNA]</scope>
</reference>
<name>A0A2H1H874_ZYMTR</name>
<protein>
    <submittedName>
        <fullName evidence="1">Uncharacterized protein</fullName>
    </submittedName>
</protein>
<evidence type="ECO:0000313" key="2">
    <source>
        <dbReference type="Proteomes" id="UP000245764"/>
    </source>
</evidence>